<accession>A0A3B0W7C5</accession>
<dbReference type="EMBL" id="UOFE01000022">
    <property type="protein sequence ID" value="VAW51788.1"/>
    <property type="molecule type" value="Genomic_DNA"/>
</dbReference>
<dbReference type="AlphaFoldDB" id="A0A3B0W7C5"/>
<reference evidence="1" key="1">
    <citation type="submission" date="2018-06" db="EMBL/GenBank/DDBJ databases">
        <authorList>
            <person name="Zhirakovskaya E."/>
        </authorList>
    </citation>
    <scope>NUCLEOTIDE SEQUENCE</scope>
</reference>
<organism evidence="1">
    <name type="scientific">hydrothermal vent metagenome</name>
    <dbReference type="NCBI Taxonomy" id="652676"/>
    <lineage>
        <taxon>unclassified sequences</taxon>
        <taxon>metagenomes</taxon>
        <taxon>ecological metagenomes</taxon>
    </lineage>
</organism>
<evidence type="ECO:0000313" key="1">
    <source>
        <dbReference type="EMBL" id="VAW51788.1"/>
    </source>
</evidence>
<dbReference type="GO" id="GO:0003677">
    <property type="term" value="F:DNA binding"/>
    <property type="evidence" value="ECO:0007669"/>
    <property type="project" value="UniProtKB-KW"/>
</dbReference>
<keyword evidence="1" id="KW-0238">DNA-binding</keyword>
<protein>
    <submittedName>
        <fullName evidence="1">DNA-binding protein inhibitor Id-2-related protein</fullName>
    </submittedName>
</protein>
<dbReference type="NCBIfam" id="TIGR02647">
    <property type="entry name" value="DNA"/>
    <property type="match status" value="1"/>
</dbReference>
<name>A0A3B0W7C5_9ZZZZ</name>
<dbReference type="InterPro" id="IPR013468">
    <property type="entry name" value="CHP02647"/>
</dbReference>
<dbReference type="Pfam" id="PF18918">
    <property type="entry name" value="DUF5669"/>
    <property type="match status" value="1"/>
</dbReference>
<proteinExistence type="predicted"/>
<sequence length="91" mass="10093">MNLKGGIMRYTDEQMAEMDILIRYNLQSTQQGIKVHSKANRDQISAVQRLFDKGLVTAVDGGYLTDLGRKAAEHAQALLLMLSAHQQSMAS</sequence>
<gene>
    <name evidence="1" type="ORF">MNBD_GAMMA05-77</name>
</gene>